<evidence type="ECO:0000256" key="1">
    <source>
        <dbReference type="SAM" id="SignalP"/>
    </source>
</evidence>
<sequence>MKQSLTLFSALLFILTLLPACSGKKQSYTVNWFLRLEYSAAGDDYHLMAGQKPILPSVDEAIWNGDSLVVKAGEACYYLDMARAVDYHSTADMSVIDCVSFEHYVKVGGHGWPP</sequence>
<feature type="chain" id="PRO_5011617235" evidence="1">
    <location>
        <begin position="23"/>
        <end position="114"/>
    </location>
</feature>
<dbReference type="RefSeq" id="WP_090164901.1">
    <property type="nucleotide sequence ID" value="NZ_FOFB01000001.1"/>
</dbReference>
<accession>A0A1H8Z3Q7</accession>
<keyword evidence="1" id="KW-0732">Signal</keyword>
<dbReference type="EMBL" id="FOFB01000001">
    <property type="protein sequence ID" value="SEP59050.1"/>
    <property type="molecule type" value="Genomic_DNA"/>
</dbReference>
<dbReference type="STRING" id="478744.SAMN05444359_101164"/>
<name>A0A1H8Z3Q7_9BACT</name>
<protein>
    <submittedName>
        <fullName evidence="2">Uncharacterized protein</fullName>
    </submittedName>
</protein>
<proteinExistence type="predicted"/>
<dbReference type="Proteomes" id="UP000199021">
    <property type="component" value="Unassembled WGS sequence"/>
</dbReference>
<feature type="signal peptide" evidence="1">
    <location>
        <begin position="1"/>
        <end position="22"/>
    </location>
</feature>
<evidence type="ECO:0000313" key="3">
    <source>
        <dbReference type="Proteomes" id="UP000199021"/>
    </source>
</evidence>
<reference evidence="3" key="1">
    <citation type="submission" date="2016-10" db="EMBL/GenBank/DDBJ databases">
        <authorList>
            <person name="Varghese N."/>
            <person name="Submissions S."/>
        </authorList>
    </citation>
    <scope>NUCLEOTIDE SEQUENCE [LARGE SCALE GENOMIC DNA]</scope>
    <source>
        <strain evidence="3">DSM 24740</strain>
    </source>
</reference>
<organism evidence="2 3">
    <name type="scientific">Neolewinella agarilytica</name>
    <dbReference type="NCBI Taxonomy" id="478744"/>
    <lineage>
        <taxon>Bacteria</taxon>
        <taxon>Pseudomonadati</taxon>
        <taxon>Bacteroidota</taxon>
        <taxon>Saprospiria</taxon>
        <taxon>Saprospirales</taxon>
        <taxon>Lewinellaceae</taxon>
        <taxon>Neolewinella</taxon>
    </lineage>
</organism>
<dbReference type="AlphaFoldDB" id="A0A1H8Z3Q7"/>
<gene>
    <name evidence="2" type="ORF">SAMN05444359_101164</name>
</gene>
<evidence type="ECO:0000313" key="2">
    <source>
        <dbReference type="EMBL" id="SEP59050.1"/>
    </source>
</evidence>
<keyword evidence="3" id="KW-1185">Reference proteome</keyword>
<dbReference type="InParanoid" id="A0A1H8Z3Q7"/>